<dbReference type="InterPro" id="IPR013128">
    <property type="entry name" value="Peptidase_C1A"/>
</dbReference>
<dbReference type="InterPro" id="IPR000668">
    <property type="entry name" value="Peptidase_C1A_C"/>
</dbReference>
<dbReference type="PRINTS" id="PR00705">
    <property type="entry name" value="PAPAIN"/>
</dbReference>
<dbReference type="Pfam" id="PF00112">
    <property type="entry name" value="Peptidase_C1"/>
    <property type="match status" value="2"/>
</dbReference>
<dbReference type="Gene3D" id="3.90.70.10">
    <property type="entry name" value="Cysteine proteinases"/>
    <property type="match status" value="2"/>
</dbReference>
<dbReference type="EMBL" id="LR862145">
    <property type="protein sequence ID" value="CAD1825665.1"/>
    <property type="molecule type" value="Genomic_DNA"/>
</dbReference>
<feature type="domain" description="Peptidase C1A papain C-terminal" evidence="2">
    <location>
        <begin position="2"/>
        <end position="179"/>
    </location>
</feature>
<evidence type="ECO:0000256" key="1">
    <source>
        <dbReference type="ARBA" id="ARBA00008455"/>
    </source>
</evidence>
<reference evidence="3" key="1">
    <citation type="submission" date="2020-07" db="EMBL/GenBank/DDBJ databases">
        <authorList>
            <person name="Lin J."/>
        </authorList>
    </citation>
    <scope>NUCLEOTIDE SEQUENCE</scope>
</reference>
<dbReference type="GO" id="GO:0006508">
    <property type="term" value="P:proteolysis"/>
    <property type="evidence" value="ECO:0007669"/>
    <property type="project" value="InterPro"/>
</dbReference>
<dbReference type="InterPro" id="IPR038765">
    <property type="entry name" value="Papain-like_cys_pep_sf"/>
</dbReference>
<name>A0A6V7P493_ANACO</name>
<evidence type="ECO:0000259" key="2">
    <source>
        <dbReference type="SMART" id="SM00645"/>
    </source>
</evidence>
<protein>
    <recommendedName>
        <fullName evidence="2">Peptidase C1A papain C-terminal domain-containing protein</fullName>
    </recommendedName>
</protein>
<evidence type="ECO:0000313" key="3">
    <source>
        <dbReference type="EMBL" id="CAD1825665.1"/>
    </source>
</evidence>
<dbReference type="SMART" id="SM00645">
    <property type="entry name" value="Pept_C1"/>
    <property type="match status" value="1"/>
</dbReference>
<dbReference type="SUPFAM" id="SSF54001">
    <property type="entry name" value="Cysteine proteinases"/>
    <property type="match status" value="1"/>
</dbReference>
<dbReference type="InterPro" id="IPR025660">
    <property type="entry name" value="Pept_his_AS"/>
</dbReference>
<dbReference type="PANTHER" id="PTHR12411">
    <property type="entry name" value="CYSTEINE PROTEASE FAMILY C1-RELATED"/>
    <property type="match status" value="1"/>
</dbReference>
<sequence>MASFDLRQANIIREDVGNQRECQCCYAFSSTTLVEAEYAKKYGQLIELSKQELVNCYHEMYPSFREQHIDAVGCIQCTHSKCLEYIKTYGIAMEADNPYVARRQYCQMNEDVVYMGPHVGENKRGSHSVTIVGYGVENDVKYYLIKNSWGSHWGTDGYAKVKRELLSRMTIAIGAYVVENN</sequence>
<dbReference type="GO" id="GO:0008234">
    <property type="term" value="F:cysteine-type peptidase activity"/>
    <property type="evidence" value="ECO:0007669"/>
    <property type="project" value="InterPro"/>
</dbReference>
<dbReference type="PROSITE" id="PS00639">
    <property type="entry name" value="THIOL_PROTEASE_HIS"/>
    <property type="match status" value="1"/>
</dbReference>
<accession>A0A6V7P493</accession>
<organism evidence="3">
    <name type="scientific">Ananas comosus var. bracteatus</name>
    <name type="common">red pineapple</name>
    <dbReference type="NCBI Taxonomy" id="296719"/>
    <lineage>
        <taxon>Eukaryota</taxon>
        <taxon>Viridiplantae</taxon>
        <taxon>Streptophyta</taxon>
        <taxon>Embryophyta</taxon>
        <taxon>Tracheophyta</taxon>
        <taxon>Spermatophyta</taxon>
        <taxon>Magnoliopsida</taxon>
        <taxon>Liliopsida</taxon>
        <taxon>Poales</taxon>
        <taxon>Bromeliaceae</taxon>
        <taxon>Bromelioideae</taxon>
        <taxon>Ananas</taxon>
    </lineage>
</organism>
<dbReference type="AlphaFoldDB" id="A0A6V7P493"/>
<gene>
    <name evidence="3" type="ORF">CB5_LOCUS8876</name>
</gene>
<proteinExistence type="inferred from homology"/>
<comment type="similarity">
    <text evidence="1">Belongs to the peptidase C1 family.</text>
</comment>